<evidence type="ECO:0000256" key="1">
    <source>
        <dbReference type="SAM" id="Phobius"/>
    </source>
</evidence>
<organism evidence="2 3">
    <name type="scientific">Desulfosporosinus hippei DSM 8344</name>
    <dbReference type="NCBI Taxonomy" id="1121419"/>
    <lineage>
        <taxon>Bacteria</taxon>
        <taxon>Bacillati</taxon>
        <taxon>Bacillota</taxon>
        <taxon>Clostridia</taxon>
        <taxon>Eubacteriales</taxon>
        <taxon>Desulfitobacteriaceae</taxon>
        <taxon>Desulfosporosinus</taxon>
    </lineage>
</organism>
<evidence type="ECO:0000313" key="2">
    <source>
        <dbReference type="EMBL" id="SDI58990.1"/>
    </source>
</evidence>
<feature type="transmembrane region" description="Helical" evidence="1">
    <location>
        <begin position="87"/>
        <end position="111"/>
    </location>
</feature>
<accession>A0A1G8LUZ1</accession>
<protein>
    <recommendedName>
        <fullName evidence="4">Holin of 3TMs, for gene-transfer release</fullName>
    </recommendedName>
</protein>
<keyword evidence="3" id="KW-1185">Reference proteome</keyword>
<evidence type="ECO:0008006" key="4">
    <source>
        <dbReference type="Google" id="ProtNLM"/>
    </source>
</evidence>
<name>A0A1G8LUZ1_9FIRM</name>
<dbReference type="OrthoDB" id="1807841at2"/>
<gene>
    <name evidence="2" type="ORF">SAMN05443529_15419</name>
</gene>
<keyword evidence="1" id="KW-1133">Transmembrane helix</keyword>
<dbReference type="RefSeq" id="WP_092335856.1">
    <property type="nucleotide sequence ID" value="NZ_FNCP01000054.1"/>
</dbReference>
<feature type="transmembrane region" description="Helical" evidence="1">
    <location>
        <begin position="56"/>
        <end position="81"/>
    </location>
</feature>
<sequence>MKKGSKLIQYLKDPHTKKVQHFKERYQELDELSEVAVQIGDALAYKSLQTEMKEVFFDYLTAVVVDSIYKIAPHVLIIWIISLKWPYITIPIVNWQIDIFGAYLVGYLLFYGGKWLVKPIKSWLHKLGLIDFRASQVTKI</sequence>
<reference evidence="3" key="1">
    <citation type="submission" date="2016-10" db="EMBL/GenBank/DDBJ databases">
        <authorList>
            <person name="Varghese N."/>
            <person name="Submissions S."/>
        </authorList>
    </citation>
    <scope>NUCLEOTIDE SEQUENCE [LARGE SCALE GENOMIC DNA]</scope>
    <source>
        <strain evidence="3">DSM 8344</strain>
    </source>
</reference>
<evidence type="ECO:0000313" key="3">
    <source>
        <dbReference type="Proteomes" id="UP000198656"/>
    </source>
</evidence>
<keyword evidence="1" id="KW-0812">Transmembrane</keyword>
<proteinExistence type="predicted"/>
<dbReference type="AlphaFoldDB" id="A0A1G8LUZ1"/>
<dbReference type="Proteomes" id="UP000198656">
    <property type="component" value="Unassembled WGS sequence"/>
</dbReference>
<dbReference type="STRING" id="1121419.SAMN05443529_15419"/>
<dbReference type="EMBL" id="FNCP01000054">
    <property type="protein sequence ID" value="SDI58990.1"/>
    <property type="molecule type" value="Genomic_DNA"/>
</dbReference>
<keyword evidence="1" id="KW-0472">Membrane</keyword>